<organism evidence="2 3">
    <name type="scientific">Lentiprolixibacter aurantiacus</name>
    <dbReference type="NCBI Taxonomy" id="2993939"/>
    <lineage>
        <taxon>Bacteria</taxon>
        <taxon>Pseudomonadati</taxon>
        <taxon>Bacteroidota</taxon>
        <taxon>Flavobacteriia</taxon>
        <taxon>Flavobacteriales</taxon>
        <taxon>Flavobacteriaceae</taxon>
        <taxon>Lentiprolixibacter</taxon>
    </lineage>
</organism>
<evidence type="ECO:0000313" key="3">
    <source>
        <dbReference type="Proteomes" id="UP001207116"/>
    </source>
</evidence>
<dbReference type="PANTHER" id="PTHR11373:SF4">
    <property type="entry name" value="DEOXYNUCLEOSIDE TRIPHOSPHATE TRIPHOSPHOHYDROLASE SAMHD1"/>
    <property type="match status" value="1"/>
</dbReference>
<proteinExistence type="predicted"/>
<dbReference type="EMBL" id="JAPFQP010000002">
    <property type="protein sequence ID" value="MCX2719537.1"/>
    <property type="molecule type" value="Genomic_DNA"/>
</dbReference>
<dbReference type="CDD" id="cd00077">
    <property type="entry name" value="HDc"/>
    <property type="match status" value="1"/>
</dbReference>
<keyword evidence="3" id="KW-1185">Reference proteome</keyword>
<dbReference type="Pfam" id="PF01966">
    <property type="entry name" value="HD"/>
    <property type="match status" value="1"/>
</dbReference>
<dbReference type="GO" id="GO:0006203">
    <property type="term" value="P:dGTP catabolic process"/>
    <property type="evidence" value="ECO:0007669"/>
    <property type="project" value="TreeGrafter"/>
</dbReference>
<feature type="domain" description="HD" evidence="1">
    <location>
        <begin position="57"/>
        <end position="169"/>
    </location>
</feature>
<evidence type="ECO:0000313" key="2">
    <source>
        <dbReference type="EMBL" id="MCX2719537.1"/>
    </source>
</evidence>
<protein>
    <submittedName>
        <fullName evidence="2">HD domain-containing protein</fullName>
    </submittedName>
</protein>
<reference evidence="2" key="1">
    <citation type="submission" date="2022-11" db="EMBL/GenBank/DDBJ databases">
        <title>The characterization of three novel Bacteroidetes species and genomic analysis of their roles in tidal elemental geochemical cycles.</title>
        <authorList>
            <person name="Ma K.-J."/>
        </authorList>
    </citation>
    <scope>NUCLEOTIDE SEQUENCE</scope>
    <source>
        <strain evidence="2">M415</strain>
    </source>
</reference>
<dbReference type="GO" id="GO:0008832">
    <property type="term" value="F:dGTPase activity"/>
    <property type="evidence" value="ECO:0007669"/>
    <property type="project" value="TreeGrafter"/>
</dbReference>
<gene>
    <name evidence="2" type="ORF">OO016_07985</name>
</gene>
<dbReference type="Pfam" id="PF19276">
    <property type="entry name" value="HD_assoc_2"/>
    <property type="match status" value="1"/>
</dbReference>
<dbReference type="InterPro" id="IPR045509">
    <property type="entry name" value="HD_assoc_2"/>
</dbReference>
<name>A0AAE3SPH2_9FLAO</name>
<dbReference type="SMART" id="SM00471">
    <property type="entry name" value="HDc"/>
    <property type="match status" value="1"/>
</dbReference>
<accession>A0AAE3SPH2</accession>
<dbReference type="InterPro" id="IPR006674">
    <property type="entry name" value="HD_domain"/>
</dbReference>
<sequence>MSVSSKLTIFNDPIYGFIRIPNPLVFRLVEHRYFQRLRHISQMGLSYLVFPGAHHTRFHHALGSMHLMQLAMQNLRLKGVSISREEEDALLAAILLHDIGHGPFSHAMERGIAEGLDHESLSLHFMNDLNKNFNGSLTLAIAIFKGTYSRKFMNQLVTSQLDMDRLDYLKRDSFYTGVAEGNINAERLIYMLHVAGEDLVVEEKGIYSVEKFLMARRFMYWQVYLHKTGIVAEQLLIQIFKRAKDLLHNQNDLQGSPPLMHFLKGDFQPGIFTSDDLEFFAQLDDTDILAAVKLWQNHKDVVLSRLCNMLLTRRLLKIEIKNSPVSEMELDTYREKVSRLYGISLSEASYFAFKGNIYNQSYNQQQQKIRILRKTGKVLDITEASDHLNLVAQEETVEKYYICYPKECVT</sequence>
<dbReference type="Proteomes" id="UP001207116">
    <property type="component" value="Unassembled WGS sequence"/>
</dbReference>
<comment type="caution">
    <text evidence="2">The sequence shown here is derived from an EMBL/GenBank/DDBJ whole genome shotgun (WGS) entry which is preliminary data.</text>
</comment>
<dbReference type="InterPro" id="IPR003607">
    <property type="entry name" value="HD/PDEase_dom"/>
</dbReference>
<dbReference type="SUPFAM" id="SSF109604">
    <property type="entry name" value="HD-domain/PDEase-like"/>
    <property type="match status" value="1"/>
</dbReference>
<dbReference type="InterPro" id="IPR050135">
    <property type="entry name" value="dGTPase-like"/>
</dbReference>
<dbReference type="PANTHER" id="PTHR11373">
    <property type="entry name" value="DEOXYNUCLEOSIDE TRIPHOSPHATE TRIPHOSPHOHYDROLASE"/>
    <property type="match status" value="1"/>
</dbReference>
<dbReference type="RefSeq" id="WP_266012238.1">
    <property type="nucleotide sequence ID" value="NZ_JAPFQP010000002.1"/>
</dbReference>
<evidence type="ECO:0000259" key="1">
    <source>
        <dbReference type="PROSITE" id="PS51831"/>
    </source>
</evidence>
<dbReference type="AlphaFoldDB" id="A0AAE3SPH2"/>
<dbReference type="PROSITE" id="PS51831">
    <property type="entry name" value="HD"/>
    <property type="match status" value="1"/>
</dbReference>
<dbReference type="Gene3D" id="1.10.3210.10">
    <property type="entry name" value="Hypothetical protein af1432"/>
    <property type="match status" value="1"/>
</dbReference>